<dbReference type="InterPro" id="IPR037522">
    <property type="entry name" value="HD_GYP_dom"/>
</dbReference>
<feature type="domain" description="HD-GYP" evidence="4">
    <location>
        <begin position="381"/>
        <end position="572"/>
    </location>
</feature>
<dbReference type="InterPro" id="IPR000700">
    <property type="entry name" value="PAS-assoc_C"/>
</dbReference>
<dbReference type="SUPFAM" id="SSF55785">
    <property type="entry name" value="PYP-like sensor domain (PAS domain)"/>
    <property type="match status" value="2"/>
</dbReference>
<dbReference type="PANTHER" id="PTHR43155:SF2">
    <property type="entry name" value="CYCLIC DI-GMP PHOSPHODIESTERASE PA4108"/>
    <property type="match status" value="1"/>
</dbReference>
<dbReference type="Gene3D" id="1.10.3210.10">
    <property type="entry name" value="Hypothetical protein af1432"/>
    <property type="match status" value="1"/>
</dbReference>
<evidence type="ECO:0000259" key="2">
    <source>
        <dbReference type="PROSITE" id="PS50113"/>
    </source>
</evidence>
<reference evidence="5 6" key="1">
    <citation type="submission" date="2017-09" db="EMBL/GenBank/DDBJ databases">
        <title>Depth-based differentiation of microbial function through sediment-hosted aquifers and enrichment of novel symbionts in the deep terrestrial subsurface.</title>
        <authorList>
            <person name="Probst A.J."/>
            <person name="Ladd B."/>
            <person name="Jarett J.K."/>
            <person name="Geller-Mcgrath D.E."/>
            <person name="Sieber C.M."/>
            <person name="Emerson J.B."/>
            <person name="Anantharaman K."/>
            <person name="Thomas B.C."/>
            <person name="Malmstrom R."/>
            <person name="Stieglmeier M."/>
            <person name="Klingl A."/>
            <person name="Woyke T."/>
            <person name="Ryan C.M."/>
            <person name="Banfield J.F."/>
        </authorList>
    </citation>
    <scope>NUCLEOTIDE SEQUENCE [LARGE SCALE GENOMIC DNA]</scope>
    <source>
        <strain evidence="5">CG07_land_8_20_14_0_80_42_15</strain>
    </source>
</reference>
<gene>
    <name evidence="5" type="ORF">COS99_06505</name>
</gene>
<feature type="domain" description="HD" evidence="3">
    <location>
        <begin position="403"/>
        <end position="525"/>
    </location>
</feature>
<dbReference type="PROSITE" id="PS51831">
    <property type="entry name" value="HD"/>
    <property type="match status" value="1"/>
</dbReference>
<organism evidence="5 6">
    <name type="scientific">Candidatus Aquitaenariimonas noxiae</name>
    <dbReference type="NCBI Taxonomy" id="1974741"/>
    <lineage>
        <taxon>Bacteria</taxon>
        <taxon>Pseudomonadati</taxon>
        <taxon>Candidatus Omnitrophota</taxon>
        <taxon>Candidatus Aquitaenariimonas</taxon>
    </lineage>
</organism>
<dbReference type="InterPro" id="IPR000014">
    <property type="entry name" value="PAS"/>
</dbReference>
<dbReference type="Pfam" id="PF13487">
    <property type="entry name" value="HD_5"/>
    <property type="match status" value="1"/>
</dbReference>
<dbReference type="PROSITE" id="PS51832">
    <property type="entry name" value="HD_GYP"/>
    <property type="match status" value="1"/>
</dbReference>
<dbReference type="NCBIfam" id="TIGR00277">
    <property type="entry name" value="HDIG"/>
    <property type="match status" value="1"/>
</dbReference>
<feature type="domain" description="PAS" evidence="1">
    <location>
        <begin position="129"/>
        <end position="199"/>
    </location>
</feature>
<dbReference type="InterPro" id="IPR003607">
    <property type="entry name" value="HD/PDEase_dom"/>
</dbReference>
<evidence type="ECO:0000313" key="5">
    <source>
        <dbReference type="EMBL" id="PIU41251.1"/>
    </source>
</evidence>
<proteinExistence type="predicted"/>
<dbReference type="SUPFAM" id="SSF109604">
    <property type="entry name" value="HD-domain/PDEase-like"/>
    <property type="match status" value="1"/>
</dbReference>
<dbReference type="InterPro" id="IPR013767">
    <property type="entry name" value="PAS_fold"/>
</dbReference>
<dbReference type="NCBIfam" id="TIGR00229">
    <property type="entry name" value="sensory_box"/>
    <property type="match status" value="2"/>
</dbReference>
<comment type="caution">
    <text evidence="5">The sequence shown here is derived from an EMBL/GenBank/DDBJ whole genome shotgun (WGS) entry which is preliminary data.</text>
</comment>
<evidence type="ECO:0000259" key="3">
    <source>
        <dbReference type="PROSITE" id="PS51831"/>
    </source>
</evidence>
<dbReference type="Pfam" id="PF00989">
    <property type="entry name" value="PAS"/>
    <property type="match status" value="1"/>
</dbReference>
<dbReference type="SMART" id="SM00471">
    <property type="entry name" value="HDc"/>
    <property type="match status" value="1"/>
</dbReference>
<accession>A0A2J0KRN1</accession>
<dbReference type="Pfam" id="PF13188">
    <property type="entry name" value="PAS_8"/>
    <property type="match status" value="1"/>
</dbReference>
<dbReference type="CDD" id="cd00077">
    <property type="entry name" value="HDc"/>
    <property type="match status" value="1"/>
</dbReference>
<dbReference type="PROSITE" id="PS50112">
    <property type="entry name" value="PAS"/>
    <property type="match status" value="3"/>
</dbReference>
<dbReference type="CDD" id="cd00130">
    <property type="entry name" value="PAS"/>
    <property type="match status" value="2"/>
</dbReference>
<feature type="domain" description="PAS" evidence="1">
    <location>
        <begin position="253"/>
        <end position="323"/>
    </location>
</feature>
<protein>
    <recommendedName>
        <fullName evidence="7">PAS domain S-box protein</fullName>
    </recommendedName>
</protein>
<dbReference type="InterPro" id="IPR035965">
    <property type="entry name" value="PAS-like_dom_sf"/>
</dbReference>
<name>A0A2J0KRN1_9BACT</name>
<dbReference type="InterPro" id="IPR006674">
    <property type="entry name" value="HD_domain"/>
</dbReference>
<dbReference type="GO" id="GO:0006355">
    <property type="term" value="P:regulation of DNA-templated transcription"/>
    <property type="evidence" value="ECO:0007669"/>
    <property type="project" value="InterPro"/>
</dbReference>
<sequence>MDKCLTFECEQLVELWDSIDEPVYISDTETYEILYVNNAIKQLMGDIIGQKCYWAFQGLTSPCLFCTNKYILGENVGKSYIWEFKNKVTNRWYYCIDKAIKLSSGKIVRYEMAIDMAHIKHAEDRLKEVENKFRILFNQVFDILILTDENGGIVDANKVACRTLGYTKTEFLKLSVHDIYPPDEIDKIIDGFNKVLTNGVNFIGETIFITKNRKRIKVEGAGTLHKVKETSYIIGNFRNIAERKQAERALRKSEEKYKALVENANDGIIVAQNRMLKYVNPKVVEFMGYSKEELMSKPFLEFIHTDDRQGFATYNLKKMKDSESSTVHSFKVIDKENNIKWIRSNSIPVTWEGKPAVLSFLSDITKQKKVEDELKLSLVKLQKTIAGNIRAMAIASEMRDPYTAGHQRRVSRLACAIASMMGFPKDQLEGLEVAATLHDIGKMYVPAEILSKPSKLTEIEMNFIKTHSQAGYDILKTEEFSWPVAQIVLQHHERINGTGYPKGIGGDEILLEAKILAVADVVEAMASHRPYRPALGIDKALEEITQNANTLYDPKVVAVCVGLFIKKGFKFD</sequence>
<evidence type="ECO:0000313" key="6">
    <source>
        <dbReference type="Proteomes" id="UP000230052"/>
    </source>
</evidence>
<dbReference type="PANTHER" id="PTHR43155">
    <property type="entry name" value="CYCLIC DI-GMP PHOSPHODIESTERASE PA4108-RELATED"/>
    <property type="match status" value="1"/>
</dbReference>
<feature type="domain" description="PAC" evidence="2">
    <location>
        <begin position="326"/>
        <end position="376"/>
    </location>
</feature>
<feature type="domain" description="PAS" evidence="1">
    <location>
        <begin position="8"/>
        <end position="45"/>
    </location>
</feature>
<dbReference type="AlphaFoldDB" id="A0A2J0KRN1"/>
<evidence type="ECO:0008006" key="7">
    <source>
        <dbReference type="Google" id="ProtNLM"/>
    </source>
</evidence>
<dbReference type="Proteomes" id="UP000230052">
    <property type="component" value="Unassembled WGS sequence"/>
</dbReference>
<dbReference type="EMBL" id="PEWV01000065">
    <property type="protein sequence ID" value="PIU41251.1"/>
    <property type="molecule type" value="Genomic_DNA"/>
</dbReference>
<dbReference type="InterPro" id="IPR006675">
    <property type="entry name" value="HDIG_dom"/>
</dbReference>
<evidence type="ECO:0000259" key="1">
    <source>
        <dbReference type="PROSITE" id="PS50112"/>
    </source>
</evidence>
<dbReference type="Pfam" id="PF13426">
    <property type="entry name" value="PAS_9"/>
    <property type="match status" value="1"/>
</dbReference>
<dbReference type="Gene3D" id="3.30.450.20">
    <property type="entry name" value="PAS domain"/>
    <property type="match status" value="3"/>
</dbReference>
<dbReference type="PROSITE" id="PS50113">
    <property type="entry name" value="PAC"/>
    <property type="match status" value="1"/>
</dbReference>
<dbReference type="SMART" id="SM00091">
    <property type="entry name" value="PAS"/>
    <property type="match status" value="3"/>
</dbReference>
<evidence type="ECO:0000259" key="4">
    <source>
        <dbReference type="PROSITE" id="PS51832"/>
    </source>
</evidence>